<sequence length="100" mass="11316">MYHNYYIPLNKTCLLLVHRLSSPVSPLESPSNATPPLGLIPVPTVVQVTIKPANVNLADEMAAFYLNQYEITVRLFSLFLFLFLFLFLSLPFSSRALTKQ</sequence>
<keyword evidence="3" id="KW-1185">Reference proteome</keyword>
<evidence type="ECO:0000256" key="1">
    <source>
        <dbReference type="SAM" id="Phobius"/>
    </source>
</evidence>
<keyword evidence="1" id="KW-0812">Transmembrane</keyword>
<keyword evidence="1" id="KW-0472">Membrane</keyword>
<reference evidence="2" key="1">
    <citation type="submission" date="2022-07" db="EMBL/GenBank/DDBJ databases">
        <title>Genome Sequence of Leucocoprinus birnbaumii.</title>
        <authorList>
            <person name="Buettner E."/>
        </authorList>
    </citation>
    <scope>NUCLEOTIDE SEQUENCE</scope>
    <source>
        <strain evidence="2">VT141</strain>
    </source>
</reference>
<evidence type="ECO:0000313" key="3">
    <source>
        <dbReference type="Proteomes" id="UP001213000"/>
    </source>
</evidence>
<organism evidence="2 3">
    <name type="scientific">Leucocoprinus birnbaumii</name>
    <dbReference type="NCBI Taxonomy" id="56174"/>
    <lineage>
        <taxon>Eukaryota</taxon>
        <taxon>Fungi</taxon>
        <taxon>Dikarya</taxon>
        <taxon>Basidiomycota</taxon>
        <taxon>Agaricomycotina</taxon>
        <taxon>Agaricomycetes</taxon>
        <taxon>Agaricomycetidae</taxon>
        <taxon>Agaricales</taxon>
        <taxon>Agaricineae</taxon>
        <taxon>Agaricaceae</taxon>
        <taxon>Leucocoprinus</taxon>
    </lineage>
</organism>
<protein>
    <submittedName>
        <fullName evidence="2">Uncharacterized protein</fullName>
    </submittedName>
</protein>
<accession>A0AAD5VJV1</accession>
<gene>
    <name evidence="2" type="ORF">NP233_g9758</name>
</gene>
<name>A0AAD5VJV1_9AGAR</name>
<evidence type="ECO:0000313" key="2">
    <source>
        <dbReference type="EMBL" id="KAJ3562150.1"/>
    </source>
</evidence>
<comment type="caution">
    <text evidence="2">The sequence shown here is derived from an EMBL/GenBank/DDBJ whole genome shotgun (WGS) entry which is preliminary data.</text>
</comment>
<keyword evidence="1" id="KW-1133">Transmembrane helix</keyword>
<dbReference type="Proteomes" id="UP001213000">
    <property type="component" value="Unassembled WGS sequence"/>
</dbReference>
<dbReference type="EMBL" id="JANIEX010000906">
    <property type="protein sequence ID" value="KAJ3562150.1"/>
    <property type="molecule type" value="Genomic_DNA"/>
</dbReference>
<feature type="transmembrane region" description="Helical" evidence="1">
    <location>
        <begin position="71"/>
        <end position="92"/>
    </location>
</feature>
<proteinExistence type="predicted"/>
<dbReference type="AlphaFoldDB" id="A0AAD5VJV1"/>